<dbReference type="Gene3D" id="3.40.50.12780">
    <property type="entry name" value="N-terminal domain of ligase-like"/>
    <property type="match status" value="1"/>
</dbReference>
<accession>A0ABU5EEG4</accession>
<evidence type="ECO:0000313" key="2">
    <source>
        <dbReference type="Proteomes" id="UP001279642"/>
    </source>
</evidence>
<dbReference type="Proteomes" id="UP001279642">
    <property type="component" value="Unassembled WGS sequence"/>
</dbReference>
<organism evidence="1 2">
    <name type="scientific">Dongia soli</name>
    <dbReference type="NCBI Taxonomy" id="600628"/>
    <lineage>
        <taxon>Bacteria</taxon>
        <taxon>Pseudomonadati</taxon>
        <taxon>Pseudomonadota</taxon>
        <taxon>Alphaproteobacteria</taxon>
        <taxon>Rhodospirillales</taxon>
        <taxon>Dongiaceae</taxon>
        <taxon>Dongia</taxon>
    </lineage>
</organism>
<evidence type="ECO:0008006" key="3">
    <source>
        <dbReference type="Google" id="ProtNLM"/>
    </source>
</evidence>
<name>A0ABU5EEG4_9PROT</name>
<proteinExistence type="predicted"/>
<keyword evidence="2" id="KW-1185">Reference proteome</keyword>
<dbReference type="InterPro" id="IPR042099">
    <property type="entry name" value="ANL_N_sf"/>
</dbReference>
<sequence length="476" mass="52227">MAALESGSRDILSPAERSNLETLVAARLAHDKWTRPQLLARQRQQLLVTLRHAATASPYYRRLIGPRIADDIRLGDIPVLSKTSLMRHFDDIVTDRRLRLADIEAHLAGNAAHLPIFDDYRACATGGTSGERAIIVYDRAAFMVILANGIRFQRINGIGPSNRAMGIGSPSPLHLSNRIWNLLNAMPDLPRLYLTTPMPEIVAALNHHQPDFLFCYPSFLRRLAEEQQAGRLRIAPKQFRTGAEALCDDVHDLCREVWHAPVSNGYATTEAGVMGGGCPHVAGMHLTEDDMVVEVVDDAYRPVPAGDLGSRLLVTPLTNRLLPLLRYEVTDRLAVTEDICACGRPYARILRIEGRREEILHFRRRAVAGAEAGADDSPIEIHAGRLRTPLLRLAAVRQFQVAPSPDGLEIRLVLRDDAGQADGNSLCAAAEQAVRLILDEAGADIGSVTVRIVSDIARIGSGAKERLVDPAASFPR</sequence>
<evidence type="ECO:0000313" key="1">
    <source>
        <dbReference type="EMBL" id="MDY0884702.1"/>
    </source>
</evidence>
<dbReference type="PANTHER" id="PTHR36932">
    <property type="entry name" value="CAPSULAR POLYSACCHARIDE BIOSYNTHESIS PROTEIN"/>
    <property type="match status" value="1"/>
</dbReference>
<dbReference type="SUPFAM" id="SSF56801">
    <property type="entry name" value="Acetyl-CoA synthetase-like"/>
    <property type="match status" value="1"/>
</dbReference>
<protein>
    <recommendedName>
        <fullName evidence="3">Phenylacetate-coenzyme A ligase PaaK-like adenylate-forming protein</fullName>
    </recommendedName>
</protein>
<comment type="caution">
    <text evidence="1">The sequence shown here is derived from an EMBL/GenBank/DDBJ whole genome shotgun (WGS) entry which is preliminary data.</text>
</comment>
<dbReference type="InterPro" id="IPR053158">
    <property type="entry name" value="CapK_Type1_Caps_Biosynth"/>
</dbReference>
<gene>
    <name evidence="1" type="ORF">SMD27_17800</name>
</gene>
<dbReference type="EMBL" id="JAXCLW010000005">
    <property type="protein sequence ID" value="MDY0884702.1"/>
    <property type="molecule type" value="Genomic_DNA"/>
</dbReference>
<dbReference type="RefSeq" id="WP_320509774.1">
    <property type="nucleotide sequence ID" value="NZ_JAXCLW010000005.1"/>
</dbReference>
<reference evidence="1 2" key="1">
    <citation type="journal article" date="2016" name="Antonie Van Leeuwenhoek">
        <title>Dongia soli sp. nov., isolated from soil from Dokdo, Korea.</title>
        <authorList>
            <person name="Kim D.U."/>
            <person name="Lee H."/>
            <person name="Kim H."/>
            <person name="Kim S.G."/>
            <person name="Ka J.O."/>
        </authorList>
    </citation>
    <scope>NUCLEOTIDE SEQUENCE [LARGE SCALE GENOMIC DNA]</scope>
    <source>
        <strain evidence="1 2">D78</strain>
    </source>
</reference>
<dbReference type="PANTHER" id="PTHR36932:SF1">
    <property type="entry name" value="CAPSULAR POLYSACCHARIDE BIOSYNTHESIS PROTEIN"/>
    <property type="match status" value="1"/>
</dbReference>